<dbReference type="Proteomes" id="UP001177023">
    <property type="component" value="Unassembled WGS sequence"/>
</dbReference>
<protein>
    <submittedName>
        <fullName evidence="2">Uncharacterized protein</fullName>
    </submittedName>
</protein>
<organism evidence="2 3">
    <name type="scientific">Mesorhabditis spiculigera</name>
    <dbReference type="NCBI Taxonomy" id="96644"/>
    <lineage>
        <taxon>Eukaryota</taxon>
        <taxon>Metazoa</taxon>
        <taxon>Ecdysozoa</taxon>
        <taxon>Nematoda</taxon>
        <taxon>Chromadorea</taxon>
        <taxon>Rhabditida</taxon>
        <taxon>Rhabditina</taxon>
        <taxon>Rhabditomorpha</taxon>
        <taxon>Rhabditoidea</taxon>
        <taxon>Rhabditidae</taxon>
        <taxon>Mesorhabditinae</taxon>
        <taxon>Mesorhabditis</taxon>
    </lineage>
</organism>
<keyword evidence="1" id="KW-1133">Transmembrane helix</keyword>
<gene>
    <name evidence="2" type="ORF">MSPICULIGERA_LOCUS15700</name>
</gene>
<sequence length="298" mass="34577">MAVNMDNRSTTWPSVVDKFDSSTTTTATTTTTEVPDYYDYYDYDWPTGIVDHYYEVESVDGVIYPYVLRVDWAADQAHRWPYAFNPMICWKEKGDIQFRETNFYYWTYYRWDGTPFHQADNWSHPTDEPKITASMFVLSLLGMALATTSGYLVRKNRKLTRIVVSSANGEGRCYTGYHFTPVFYGRTTRFHKSYFHQTLVDLMPIMMLMLQAFTLVIDSIALVTIRRKLAATNALIFGKQLVSMGTEWMYPEPRASYLAYSVYEFIHCALISCIVITFNMSYYEPKSKSPHRGTGDSP</sequence>
<evidence type="ECO:0000313" key="3">
    <source>
        <dbReference type="Proteomes" id="UP001177023"/>
    </source>
</evidence>
<keyword evidence="1" id="KW-0472">Membrane</keyword>
<keyword evidence="1" id="KW-0812">Transmembrane</keyword>
<evidence type="ECO:0000256" key="1">
    <source>
        <dbReference type="SAM" id="Phobius"/>
    </source>
</evidence>
<feature type="transmembrane region" description="Helical" evidence="1">
    <location>
        <begin position="131"/>
        <end position="153"/>
    </location>
</feature>
<comment type="caution">
    <text evidence="2">The sequence shown here is derived from an EMBL/GenBank/DDBJ whole genome shotgun (WGS) entry which is preliminary data.</text>
</comment>
<feature type="transmembrane region" description="Helical" evidence="1">
    <location>
        <begin position="257"/>
        <end position="282"/>
    </location>
</feature>
<feature type="non-terminal residue" evidence="2">
    <location>
        <position position="298"/>
    </location>
</feature>
<name>A0AA36G408_9BILA</name>
<reference evidence="2" key="1">
    <citation type="submission" date="2023-06" db="EMBL/GenBank/DDBJ databases">
        <authorList>
            <person name="Delattre M."/>
        </authorList>
    </citation>
    <scope>NUCLEOTIDE SEQUENCE</scope>
    <source>
        <strain evidence="2">AF72</strain>
    </source>
</reference>
<proteinExistence type="predicted"/>
<keyword evidence="3" id="KW-1185">Reference proteome</keyword>
<dbReference type="AlphaFoldDB" id="A0AA36G408"/>
<accession>A0AA36G408</accession>
<evidence type="ECO:0000313" key="2">
    <source>
        <dbReference type="EMBL" id="CAJ0577427.1"/>
    </source>
</evidence>
<dbReference type="EMBL" id="CATQJA010002650">
    <property type="protein sequence ID" value="CAJ0577427.1"/>
    <property type="molecule type" value="Genomic_DNA"/>
</dbReference>
<feature type="transmembrane region" description="Helical" evidence="1">
    <location>
        <begin position="199"/>
        <end position="225"/>
    </location>
</feature>